<feature type="compositionally biased region" description="Low complexity" evidence="1">
    <location>
        <begin position="120"/>
        <end position="133"/>
    </location>
</feature>
<dbReference type="EMBL" id="HBFA01038516">
    <property type="protein sequence ID" value="CAD8689756.1"/>
    <property type="molecule type" value="Transcribed_RNA"/>
</dbReference>
<organism evidence="2">
    <name type="scientific">Pyramimonas obovata</name>
    <dbReference type="NCBI Taxonomy" id="1411642"/>
    <lineage>
        <taxon>Eukaryota</taxon>
        <taxon>Viridiplantae</taxon>
        <taxon>Chlorophyta</taxon>
        <taxon>Pyramimonadophyceae</taxon>
        <taxon>Pyramimonadales</taxon>
        <taxon>Pyramimonadaceae</taxon>
        <taxon>Pyramimonas</taxon>
        <taxon>Pyramimonas incertae sedis</taxon>
    </lineage>
</organism>
<reference evidence="2" key="1">
    <citation type="submission" date="2021-01" db="EMBL/GenBank/DDBJ databases">
        <authorList>
            <person name="Corre E."/>
            <person name="Pelletier E."/>
            <person name="Niang G."/>
            <person name="Scheremetjew M."/>
            <person name="Finn R."/>
            <person name="Kale V."/>
            <person name="Holt S."/>
            <person name="Cochrane G."/>
            <person name="Meng A."/>
            <person name="Brown T."/>
            <person name="Cohen L."/>
        </authorList>
    </citation>
    <scope>NUCLEOTIDE SEQUENCE</scope>
    <source>
        <strain evidence="2">CCMP722</strain>
    </source>
</reference>
<name>A0A7S0RXK2_9CHLO</name>
<sequence>MRHVDTRYLPWILLALCGVILGWQQVRLATLSAALGERGLDGSLGGLVCPCGTPAEKQGGGIAEIGSDEDAGNEGEAQMSVEDELDAIYKQLNKQTAELEAIQKQKEALEAQRERQQLESSSHQGGSGGAAAFPGGTMEYDGWIFYQGMDFDGFDLLKKPSMRDKPSELVSLARSTPGCMAVNTNGWLKAGVAPRSTWHHWTDEAHKGLYVHKDAKIEV</sequence>
<proteinExistence type="predicted"/>
<protein>
    <submittedName>
        <fullName evidence="2">Uncharacterized protein</fullName>
    </submittedName>
</protein>
<dbReference type="AlphaFoldDB" id="A0A7S0RXK2"/>
<evidence type="ECO:0000313" key="2">
    <source>
        <dbReference type="EMBL" id="CAD8689756.1"/>
    </source>
</evidence>
<accession>A0A7S0RXK2</accession>
<evidence type="ECO:0000256" key="1">
    <source>
        <dbReference type="SAM" id="MobiDB-lite"/>
    </source>
</evidence>
<feature type="region of interest" description="Disordered" evidence="1">
    <location>
        <begin position="107"/>
        <end position="133"/>
    </location>
</feature>
<gene>
    <name evidence="2" type="ORF">POBO1169_LOCUS19269</name>
</gene>
<feature type="compositionally biased region" description="Basic and acidic residues" evidence="1">
    <location>
        <begin position="107"/>
        <end position="117"/>
    </location>
</feature>